<evidence type="ECO:0000256" key="5">
    <source>
        <dbReference type="ARBA" id="ARBA00022982"/>
    </source>
</evidence>
<dbReference type="RefSeq" id="WP_183611723.1">
    <property type="nucleotide sequence ID" value="NZ_JACICY010000001.1"/>
</dbReference>
<dbReference type="InterPro" id="IPR008972">
    <property type="entry name" value="Cupredoxin"/>
</dbReference>
<keyword evidence="11" id="KW-1185">Reference proteome</keyword>
<dbReference type="Gene3D" id="2.60.40.420">
    <property type="entry name" value="Cupredoxins - blue copper proteins"/>
    <property type="match status" value="1"/>
</dbReference>
<dbReference type="PRINTS" id="PR00155">
    <property type="entry name" value="AMICYANIN"/>
</dbReference>
<dbReference type="InterPro" id="IPR000923">
    <property type="entry name" value="BlueCu_1"/>
</dbReference>
<sequence length="124" mass="13341">MPPLKHRHQRATWLAITIAVSSVVASSHPAHAAGRGPAAAEAQVVQIRNFAFVPAIVTVRPGTTVTWTNADEDPHSVVANAKAFRSSALDTGDSYSFTFTKVGDYGYFCSLHPHMTGRIIVKAR</sequence>
<comment type="subcellular location">
    <subcellularLocation>
        <location evidence="1">Periplasm</location>
    </subcellularLocation>
</comment>
<keyword evidence="5" id="KW-0249">Electron transport</keyword>
<feature type="domain" description="Blue (type 1) copper" evidence="9">
    <location>
        <begin position="45"/>
        <end position="122"/>
    </location>
</feature>
<feature type="signal peptide" evidence="8">
    <location>
        <begin position="1"/>
        <end position="32"/>
    </location>
</feature>
<evidence type="ECO:0000313" key="11">
    <source>
        <dbReference type="Proteomes" id="UP000562395"/>
    </source>
</evidence>
<keyword evidence="8" id="KW-0732">Signal</keyword>
<dbReference type="InterPro" id="IPR002386">
    <property type="entry name" value="Amicyanin/Pseudoazurin"/>
</dbReference>
<keyword evidence="4" id="KW-0574">Periplasm</keyword>
<dbReference type="PANTHER" id="PTHR36507">
    <property type="entry name" value="BLL1555 PROTEIN"/>
    <property type="match status" value="1"/>
</dbReference>
<keyword evidence="6 7" id="KW-0186">Copper</keyword>
<accession>A0A7W5ZX80</accession>
<evidence type="ECO:0000256" key="2">
    <source>
        <dbReference type="ARBA" id="ARBA00022448"/>
    </source>
</evidence>
<keyword evidence="2" id="KW-0813">Transport</keyword>
<evidence type="ECO:0000256" key="7">
    <source>
        <dbReference type="PIRSR" id="PIRSR602386-1"/>
    </source>
</evidence>
<name>A0A7W5ZX80_9SPHN</name>
<gene>
    <name evidence="10" type="ORF">GGQ88_000725</name>
</gene>
<feature type="chain" id="PRO_5030657265" evidence="8">
    <location>
        <begin position="33"/>
        <end position="124"/>
    </location>
</feature>
<comment type="cofactor">
    <cofactor evidence="7">
        <name>Cu cation</name>
        <dbReference type="ChEBI" id="CHEBI:23378"/>
    </cofactor>
    <text evidence="7">Binds 1 copper ion per subunit.</text>
</comment>
<evidence type="ECO:0000313" key="10">
    <source>
        <dbReference type="EMBL" id="MBB3859485.1"/>
    </source>
</evidence>
<dbReference type="GO" id="GO:0009055">
    <property type="term" value="F:electron transfer activity"/>
    <property type="evidence" value="ECO:0007669"/>
    <property type="project" value="InterPro"/>
</dbReference>
<dbReference type="PANTHER" id="PTHR36507:SF1">
    <property type="entry name" value="BLL1555 PROTEIN"/>
    <property type="match status" value="1"/>
</dbReference>
<comment type="caution">
    <text evidence="10">The sequence shown here is derived from an EMBL/GenBank/DDBJ whole genome shotgun (WGS) entry which is preliminary data.</text>
</comment>
<protein>
    <submittedName>
        <fullName evidence="10">Plastocyanin</fullName>
    </submittedName>
</protein>
<evidence type="ECO:0000256" key="1">
    <source>
        <dbReference type="ARBA" id="ARBA00004418"/>
    </source>
</evidence>
<feature type="binding site" evidence="7">
    <location>
        <position position="112"/>
    </location>
    <ligand>
        <name>Cu cation</name>
        <dbReference type="ChEBI" id="CHEBI:23378"/>
    </ligand>
</feature>
<organism evidence="10 11">
    <name type="scientific">Novosphingobium hassiacum</name>
    <dbReference type="NCBI Taxonomy" id="173676"/>
    <lineage>
        <taxon>Bacteria</taxon>
        <taxon>Pseudomonadati</taxon>
        <taxon>Pseudomonadota</taxon>
        <taxon>Alphaproteobacteria</taxon>
        <taxon>Sphingomonadales</taxon>
        <taxon>Sphingomonadaceae</taxon>
        <taxon>Novosphingobium</taxon>
    </lineage>
</organism>
<dbReference type="AlphaFoldDB" id="A0A7W5ZX80"/>
<evidence type="ECO:0000256" key="6">
    <source>
        <dbReference type="ARBA" id="ARBA00023008"/>
    </source>
</evidence>
<dbReference type="GO" id="GO:0005507">
    <property type="term" value="F:copper ion binding"/>
    <property type="evidence" value="ECO:0007669"/>
    <property type="project" value="InterPro"/>
</dbReference>
<dbReference type="GO" id="GO:0042597">
    <property type="term" value="C:periplasmic space"/>
    <property type="evidence" value="ECO:0007669"/>
    <property type="project" value="UniProtKB-SubCell"/>
</dbReference>
<evidence type="ECO:0000256" key="8">
    <source>
        <dbReference type="SAM" id="SignalP"/>
    </source>
</evidence>
<feature type="binding site" evidence="7">
    <location>
        <position position="109"/>
    </location>
    <ligand>
        <name>Cu cation</name>
        <dbReference type="ChEBI" id="CHEBI:23378"/>
    </ligand>
</feature>
<evidence type="ECO:0000256" key="4">
    <source>
        <dbReference type="ARBA" id="ARBA00022764"/>
    </source>
</evidence>
<evidence type="ECO:0000259" key="9">
    <source>
        <dbReference type="Pfam" id="PF00127"/>
    </source>
</evidence>
<keyword evidence="3 7" id="KW-0479">Metal-binding</keyword>
<dbReference type="Pfam" id="PF00127">
    <property type="entry name" value="Copper-bind"/>
    <property type="match status" value="1"/>
</dbReference>
<dbReference type="EMBL" id="JACICY010000001">
    <property type="protein sequence ID" value="MBB3859485.1"/>
    <property type="molecule type" value="Genomic_DNA"/>
</dbReference>
<feature type="binding site" evidence="7">
    <location>
        <position position="75"/>
    </location>
    <ligand>
        <name>Cu cation</name>
        <dbReference type="ChEBI" id="CHEBI:23378"/>
    </ligand>
</feature>
<dbReference type="Proteomes" id="UP000562395">
    <property type="component" value="Unassembled WGS sequence"/>
</dbReference>
<dbReference type="InterPro" id="IPR052721">
    <property type="entry name" value="ET_Amicyanin"/>
</dbReference>
<proteinExistence type="predicted"/>
<dbReference type="InterPro" id="IPR035668">
    <property type="entry name" value="Amicyanin"/>
</dbReference>
<dbReference type="SUPFAM" id="SSF49503">
    <property type="entry name" value="Cupredoxins"/>
    <property type="match status" value="1"/>
</dbReference>
<evidence type="ECO:0000256" key="3">
    <source>
        <dbReference type="ARBA" id="ARBA00022723"/>
    </source>
</evidence>
<dbReference type="CDD" id="cd13921">
    <property type="entry name" value="Amicyanin"/>
    <property type="match status" value="1"/>
</dbReference>
<reference evidence="10 11" key="1">
    <citation type="submission" date="2020-08" db="EMBL/GenBank/DDBJ databases">
        <title>Genomic Encyclopedia of Type Strains, Phase IV (KMG-IV): sequencing the most valuable type-strain genomes for metagenomic binning, comparative biology and taxonomic classification.</title>
        <authorList>
            <person name="Goeker M."/>
        </authorList>
    </citation>
    <scope>NUCLEOTIDE SEQUENCE [LARGE SCALE GENOMIC DNA]</scope>
    <source>
        <strain evidence="10 11">DSM 14552</strain>
    </source>
</reference>